<accession>A0A9P8Q2S1</accession>
<dbReference type="AlphaFoldDB" id="A0A9P8Q2S1"/>
<dbReference type="Proteomes" id="UP000774326">
    <property type="component" value="Unassembled WGS sequence"/>
</dbReference>
<reference evidence="1" key="2">
    <citation type="submission" date="2021-01" db="EMBL/GenBank/DDBJ databases">
        <authorList>
            <person name="Schikora-Tamarit M.A."/>
        </authorList>
    </citation>
    <scope>NUCLEOTIDE SEQUENCE</scope>
    <source>
        <strain evidence="1">CBS2887</strain>
    </source>
</reference>
<evidence type="ECO:0000313" key="2">
    <source>
        <dbReference type="Proteomes" id="UP000774326"/>
    </source>
</evidence>
<organism evidence="1 2">
    <name type="scientific">Wickerhamomyces pijperi</name>
    <name type="common">Yeast</name>
    <name type="synonym">Pichia pijperi</name>
    <dbReference type="NCBI Taxonomy" id="599730"/>
    <lineage>
        <taxon>Eukaryota</taxon>
        <taxon>Fungi</taxon>
        <taxon>Dikarya</taxon>
        <taxon>Ascomycota</taxon>
        <taxon>Saccharomycotina</taxon>
        <taxon>Saccharomycetes</taxon>
        <taxon>Phaffomycetales</taxon>
        <taxon>Wickerhamomycetaceae</taxon>
        <taxon>Wickerhamomyces</taxon>
    </lineage>
</organism>
<name>A0A9P8Q2S1_WICPI</name>
<gene>
    <name evidence="1" type="ORF">WICPIJ_006063</name>
</gene>
<reference evidence="1" key="1">
    <citation type="journal article" date="2021" name="Open Biol.">
        <title>Shared evolutionary footprints suggest mitochondrial oxidative damage underlies multiple complex I losses in fungi.</title>
        <authorList>
            <person name="Schikora-Tamarit M.A."/>
            <person name="Marcet-Houben M."/>
            <person name="Nosek J."/>
            <person name="Gabaldon T."/>
        </authorList>
    </citation>
    <scope>NUCLEOTIDE SEQUENCE</scope>
    <source>
        <strain evidence="1">CBS2887</strain>
    </source>
</reference>
<protein>
    <submittedName>
        <fullName evidence="1">Uncharacterized protein</fullName>
    </submittedName>
</protein>
<proteinExistence type="predicted"/>
<evidence type="ECO:0000313" key="1">
    <source>
        <dbReference type="EMBL" id="KAH3682976.1"/>
    </source>
</evidence>
<sequence>MRILNGDRFTVQNQINFNVDRITDIVTVQVLNTNNLGRELFTKVQDHLEVHFFSLFTGQMVDVFNSSQSPEIDDVN</sequence>
<dbReference type="EMBL" id="JAEUBG010003301">
    <property type="protein sequence ID" value="KAH3682976.1"/>
    <property type="molecule type" value="Genomic_DNA"/>
</dbReference>
<comment type="caution">
    <text evidence="1">The sequence shown here is derived from an EMBL/GenBank/DDBJ whole genome shotgun (WGS) entry which is preliminary data.</text>
</comment>
<keyword evidence="2" id="KW-1185">Reference proteome</keyword>